<dbReference type="GO" id="GO:0006285">
    <property type="term" value="P:base-excision repair, AP site formation"/>
    <property type="evidence" value="ECO:0007669"/>
    <property type="project" value="InterPro"/>
</dbReference>
<keyword evidence="1" id="KW-0227">DNA damage</keyword>
<dbReference type="PATRIC" id="fig|665004.4.peg.1535"/>
<dbReference type="Gene3D" id="3.40.470.10">
    <property type="entry name" value="Uracil-DNA glycosylase-like domain"/>
    <property type="match status" value="1"/>
</dbReference>
<evidence type="ECO:0000313" key="7">
    <source>
        <dbReference type="Proteomes" id="UP000074382"/>
    </source>
</evidence>
<dbReference type="InterPro" id="IPR036895">
    <property type="entry name" value="Uracil-DNA_glycosylase-like_sf"/>
</dbReference>
<dbReference type="STRING" id="665004.AC529_05450"/>
<dbReference type="InterPro" id="IPR015637">
    <property type="entry name" value="MUG/TDG"/>
</dbReference>
<dbReference type="PANTHER" id="PTHR12159:SF9">
    <property type="entry name" value="G_T MISMATCH-SPECIFIC THYMINE DNA GLYCOSYLASE"/>
    <property type="match status" value="1"/>
</dbReference>
<dbReference type="EMBL" id="LGEM01000021">
    <property type="protein sequence ID" value="KUP97683.1"/>
    <property type="molecule type" value="Genomic_DNA"/>
</dbReference>
<protein>
    <submittedName>
        <fullName evidence="6">DNA glycosylase</fullName>
    </submittedName>
</protein>
<evidence type="ECO:0000313" key="6">
    <source>
        <dbReference type="EMBL" id="KUP97683.1"/>
    </source>
</evidence>
<organism evidence="6 7">
    <name type="scientific">Thermobifida cellulosilytica TB100</name>
    <dbReference type="NCBI Taxonomy" id="665004"/>
    <lineage>
        <taxon>Bacteria</taxon>
        <taxon>Bacillati</taxon>
        <taxon>Actinomycetota</taxon>
        <taxon>Actinomycetes</taxon>
        <taxon>Streptosporangiales</taxon>
        <taxon>Nocardiopsidaceae</taxon>
        <taxon>Thermobifida</taxon>
    </lineage>
</organism>
<evidence type="ECO:0000256" key="2">
    <source>
        <dbReference type="ARBA" id="ARBA00022801"/>
    </source>
</evidence>
<dbReference type="CDD" id="cd10028">
    <property type="entry name" value="UDG-F2_TDG_MUG"/>
    <property type="match status" value="1"/>
</dbReference>
<dbReference type="SUPFAM" id="SSF52141">
    <property type="entry name" value="Uracil-DNA glycosylase-like"/>
    <property type="match status" value="1"/>
</dbReference>
<feature type="region of interest" description="Disordered" evidence="4">
    <location>
        <begin position="1"/>
        <end position="22"/>
    </location>
</feature>
<evidence type="ECO:0000256" key="1">
    <source>
        <dbReference type="ARBA" id="ARBA00022763"/>
    </source>
</evidence>
<reference evidence="7" key="1">
    <citation type="journal article" date="2017" name="Acta Aliment.">
        <title>Plant polysaccharide degrading enzyme system of Thermpbifida cellulosilytica TB100 revealed by de novo genome project data.</title>
        <authorList>
            <person name="Toth A."/>
            <person name="Baka E."/>
            <person name="Luzics S."/>
            <person name="Bata-Vidacs I."/>
            <person name="Nagy I."/>
            <person name="Balint B."/>
            <person name="Herceg R."/>
            <person name="Olasz F."/>
            <person name="Wilk T."/>
            <person name="Nagy T."/>
            <person name="Kriszt B."/>
            <person name="Nagy I."/>
            <person name="Kukolya J."/>
        </authorList>
    </citation>
    <scope>NUCLEOTIDE SEQUENCE [LARGE SCALE GENOMIC DNA]</scope>
    <source>
        <strain evidence="7">TB100</strain>
    </source>
</reference>
<feature type="region of interest" description="Disordered" evidence="4">
    <location>
        <begin position="203"/>
        <end position="224"/>
    </location>
</feature>
<keyword evidence="3" id="KW-0234">DNA repair</keyword>
<proteinExistence type="predicted"/>
<feature type="domain" description="Uracil-DNA glycosylase-like" evidence="5">
    <location>
        <begin position="34"/>
        <end position="191"/>
    </location>
</feature>
<dbReference type="SMART" id="SM00986">
    <property type="entry name" value="UDG"/>
    <property type="match status" value="1"/>
</dbReference>
<name>A0A147KKC2_THECS</name>
<evidence type="ECO:0000259" key="5">
    <source>
        <dbReference type="SMART" id="SM00986"/>
    </source>
</evidence>
<evidence type="ECO:0000256" key="4">
    <source>
        <dbReference type="SAM" id="MobiDB-lite"/>
    </source>
</evidence>
<dbReference type="InterPro" id="IPR005122">
    <property type="entry name" value="Uracil-DNA_glycosylase-like"/>
</dbReference>
<dbReference type="GO" id="GO:0004844">
    <property type="term" value="F:uracil DNA N-glycosylase activity"/>
    <property type="evidence" value="ECO:0007669"/>
    <property type="project" value="TreeGrafter"/>
</dbReference>
<evidence type="ECO:0000256" key="3">
    <source>
        <dbReference type="ARBA" id="ARBA00023204"/>
    </source>
</evidence>
<feature type="compositionally biased region" description="Basic residues" evidence="4">
    <location>
        <begin position="1"/>
        <end position="19"/>
    </location>
</feature>
<dbReference type="Pfam" id="PF03167">
    <property type="entry name" value="UDG"/>
    <property type="match status" value="1"/>
</dbReference>
<dbReference type="NCBIfam" id="NF007570">
    <property type="entry name" value="PRK10201.1"/>
    <property type="match status" value="1"/>
</dbReference>
<dbReference type="AlphaFoldDB" id="A0A147KKC2"/>
<gene>
    <name evidence="6" type="ORF">AC529_05450</name>
</gene>
<dbReference type="OrthoDB" id="9799921at2"/>
<sequence length="224" mass="24055">MTGHGQARRRPRGGTRRRRPDAAELAAARARTVPDVLGPDLDVLFCGINPGLYSAWSGHHFARPGNRFWPALHAASLTPRLLAPQEQHLLPGLGLGITNLVDRATARADELTREELRAGGRALAAKLRVHRPRVLAVLGVTAYRQAFARPRARIGPQPPEDAVAEVPVWVLPNPSGLNAHWTTRGIAAELRRMCAAHGIAPAARTRQSFSEQGAAPPPLGGESA</sequence>
<feature type="compositionally biased region" description="Pro residues" evidence="4">
    <location>
        <begin position="215"/>
        <end position="224"/>
    </location>
</feature>
<dbReference type="SMART" id="SM00987">
    <property type="entry name" value="UreE_C"/>
    <property type="match status" value="1"/>
</dbReference>
<comment type="caution">
    <text evidence="6">The sequence shown here is derived from an EMBL/GenBank/DDBJ whole genome shotgun (WGS) entry which is preliminary data.</text>
</comment>
<dbReference type="PANTHER" id="PTHR12159">
    <property type="entry name" value="G/T AND G/U MISMATCH-SPECIFIC DNA GLYCOSYLASE"/>
    <property type="match status" value="1"/>
</dbReference>
<keyword evidence="2" id="KW-0378">Hydrolase</keyword>
<accession>A0A147KKC2</accession>
<dbReference type="Proteomes" id="UP000074382">
    <property type="component" value="Unassembled WGS sequence"/>
</dbReference>
<dbReference type="GO" id="GO:0008263">
    <property type="term" value="F:pyrimidine-specific mismatch base pair DNA N-glycosylase activity"/>
    <property type="evidence" value="ECO:0007669"/>
    <property type="project" value="TreeGrafter"/>
</dbReference>
<keyword evidence="7" id="KW-1185">Reference proteome</keyword>